<organism evidence="12 13">
    <name type="scientific">Clydaea vesicula</name>
    <dbReference type="NCBI Taxonomy" id="447962"/>
    <lineage>
        <taxon>Eukaryota</taxon>
        <taxon>Fungi</taxon>
        <taxon>Fungi incertae sedis</taxon>
        <taxon>Chytridiomycota</taxon>
        <taxon>Chytridiomycota incertae sedis</taxon>
        <taxon>Chytridiomycetes</taxon>
        <taxon>Lobulomycetales</taxon>
        <taxon>Lobulomycetaceae</taxon>
        <taxon>Clydaea</taxon>
    </lineage>
</organism>
<accession>A0AAD5U3A4</accession>
<name>A0AAD5U3A4_9FUNG</name>
<evidence type="ECO:0000256" key="3">
    <source>
        <dbReference type="ARBA" id="ARBA00022832"/>
    </source>
</evidence>
<evidence type="ECO:0000256" key="5">
    <source>
        <dbReference type="ARBA" id="ARBA00023002"/>
    </source>
</evidence>
<dbReference type="SMART" id="SM00829">
    <property type="entry name" value="PKS_ER"/>
    <property type="match status" value="1"/>
</dbReference>
<evidence type="ECO:0000313" key="13">
    <source>
        <dbReference type="Proteomes" id="UP001211065"/>
    </source>
</evidence>
<evidence type="ECO:0000256" key="1">
    <source>
        <dbReference type="ARBA" id="ARBA00004141"/>
    </source>
</evidence>
<dbReference type="GO" id="GO:0016020">
    <property type="term" value="C:membrane"/>
    <property type="evidence" value="ECO:0007669"/>
    <property type="project" value="UniProtKB-SubCell"/>
</dbReference>
<keyword evidence="7" id="KW-0275">Fatty acid biosynthesis</keyword>
<evidence type="ECO:0000256" key="2">
    <source>
        <dbReference type="ARBA" id="ARBA00022516"/>
    </source>
</evidence>
<dbReference type="SUPFAM" id="SSF50129">
    <property type="entry name" value="GroES-like"/>
    <property type="match status" value="1"/>
</dbReference>
<dbReference type="GO" id="GO:0006633">
    <property type="term" value="P:fatty acid biosynthetic process"/>
    <property type="evidence" value="ECO:0007669"/>
    <property type="project" value="UniProtKB-KW"/>
</dbReference>
<dbReference type="GO" id="GO:0022857">
    <property type="term" value="F:transmembrane transporter activity"/>
    <property type="evidence" value="ECO:0007669"/>
    <property type="project" value="InterPro"/>
</dbReference>
<evidence type="ECO:0000256" key="4">
    <source>
        <dbReference type="ARBA" id="ARBA00022857"/>
    </source>
</evidence>
<comment type="catalytic activity">
    <reaction evidence="9">
        <text>a 2,3-saturated acyl-[ACP] + NADP(+) = a (2E)-enoyl-[ACP] + NADPH + H(+)</text>
        <dbReference type="Rhea" id="RHEA:22564"/>
        <dbReference type="Rhea" id="RHEA-COMP:9925"/>
        <dbReference type="Rhea" id="RHEA-COMP:9926"/>
        <dbReference type="ChEBI" id="CHEBI:15378"/>
        <dbReference type="ChEBI" id="CHEBI:57783"/>
        <dbReference type="ChEBI" id="CHEBI:58349"/>
        <dbReference type="ChEBI" id="CHEBI:78784"/>
        <dbReference type="ChEBI" id="CHEBI:78785"/>
        <dbReference type="EC" id="1.3.1.104"/>
    </reaction>
</comment>
<dbReference type="InterPro" id="IPR013154">
    <property type="entry name" value="ADH-like_N"/>
</dbReference>
<feature type="transmembrane region" description="Helical" evidence="10">
    <location>
        <begin position="411"/>
        <end position="435"/>
    </location>
</feature>
<evidence type="ECO:0000313" key="12">
    <source>
        <dbReference type="EMBL" id="KAJ3216758.1"/>
    </source>
</evidence>
<evidence type="ECO:0000256" key="6">
    <source>
        <dbReference type="ARBA" id="ARBA00023098"/>
    </source>
</evidence>
<dbReference type="GO" id="GO:0005739">
    <property type="term" value="C:mitochondrion"/>
    <property type="evidence" value="ECO:0007669"/>
    <property type="project" value="TreeGrafter"/>
</dbReference>
<sequence>MKIQKISRSCYSTHALVFEKYGSLDQLRLKSLNLKKPSSNEVKVDFIASPMNPADINQIQGVYPILPNFIETEHGKLAIGGNEGFAKVTEVGDEVKNLKVGSYIFPNVNSFGTWRESAICKESDLISLNIKEDSVFDPLLAAALTVNPCTAYRMLLDFVTLEKGDVILQNGATSGVGQAVIQLAKIWGIKSVNVIRNRFILFDMLESPKFLLKKDKQSDCLKVLKNLSDYNDVKIDLKLEDLLNPSIAADSQLNTEEFKFDDLRPLFSKDLRTTTILVFLIWSTSSLAYSMFYSFLPKFLISIPNYFGPELDLIVISLSGIPGSVIASKLVETELGRKGTLFFSTIFTSLSIFFFMKVKTTIFLLICNCTGAFFSNLMYGVIYSYTPEVFPTSVRGSGCGIASSLNRVMGIIGPLLSGYLISFGCELSMYICVIVF</sequence>
<dbReference type="GO" id="GO:0141148">
    <property type="term" value="F:enoyl-[acyl-carrier-protein] reductase (NADPH) activity"/>
    <property type="evidence" value="ECO:0007669"/>
    <property type="project" value="UniProtKB-EC"/>
</dbReference>
<comment type="caution">
    <text evidence="12">The sequence shown here is derived from an EMBL/GenBank/DDBJ whole genome shotgun (WGS) entry which is preliminary data.</text>
</comment>
<keyword evidence="2" id="KW-0444">Lipid biosynthesis</keyword>
<keyword evidence="10" id="KW-1133">Transmembrane helix</keyword>
<feature type="domain" description="Enoyl reductase (ER)" evidence="11">
    <location>
        <begin position="22"/>
        <end position="301"/>
    </location>
</feature>
<dbReference type="Gene3D" id="3.90.180.10">
    <property type="entry name" value="Medium-chain alcohol dehydrogenases, catalytic domain"/>
    <property type="match status" value="1"/>
</dbReference>
<proteinExistence type="predicted"/>
<feature type="transmembrane region" description="Helical" evidence="10">
    <location>
        <begin position="276"/>
        <end position="296"/>
    </location>
</feature>
<evidence type="ECO:0000259" key="11">
    <source>
        <dbReference type="SMART" id="SM00829"/>
    </source>
</evidence>
<evidence type="ECO:0000256" key="7">
    <source>
        <dbReference type="ARBA" id="ARBA00023160"/>
    </source>
</evidence>
<keyword evidence="13" id="KW-1185">Reference proteome</keyword>
<dbReference type="InterPro" id="IPR051034">
    <property type="entry name" value="Mito_Enoyl-ACP_Reductase"/>
</dbReference>
<dbReference type="Pfam" id="PF08240">
    <property type="entry name" value="ADH_N"/>
    <property type="match status" value="1"/>
</dbReference>
<evidence type="ECO:0000256" key="9">
    <source>
        <dbReference type="ARBA" id="ARBA00048843"/>
    </source>
</evidence>
<feature type="transmembrane region" description="Helical" evidence="10">
    <location>
        <begin position="339"/>
        <end position="356"/>
    </location>
</feature>
<dbReference type="CDD" id="cd08290">
    <property type="entry name" value="ETR"/>
    <property type="match status" value="1"/>
</dbReference>
<dbReference type="SUPFAM" id="SSF103473">
    <property type="entry name" value="MFS general substrate transporter"/>
    <property type="match status" value="1"/>
</dbReference>
<keyword evidence="4" id="KW-0521">NADP</keyword>
<feature type="non-terminal residue" evidence="12">
    <location>
        <position position="1"/>
    </location>
</feature>
<dbReference type="InterPro" id="IPR011032">
    <property type="entry name" value="GroES-like_sf"/>
</dbReference>
<reference evidence="12" key="1">
    <citation type="submission" date="2020-05" db="EMBL/GenBank/DDBJ databases">
        <title>Phylogenomic resolution of chytrid fungi.</title>
        <authorList>
            <person name="Stajich J.E."/>
            <person name="Amses K."/>
            <person name="Simmons R."/>
            <person name="Seto K."/>
            <person name="Myers J."/>
            <person name="Bonds A."/>
            <person name="Quandt C.A."/>
            <person name="Barry K."/>
            <person name="Liu P."/>
            <person name="Grigoriev I."/>
            <person name="Longcore J.E."/>
            <person name="James T.Y."/>
        </authorList>
    </citation>
    <scope>NUCLEOTIDE SEQUENCE</scope>
    <source>
        <strain evidence="12">JEL0476</strain>
    </source>
</reference>
<dbReference type="Pfam" id="PF07690">
    <property type="entry name" value="MFS_1"/>
    <property type="match status" value="1"/>
</dbReference>
<dbReference type="PANTHER" id="PTHR43981:SF2">
    <property type="entry name" value="ENOYL-[ACYL-CARRIER-PROTEIN] REDUCTASE, MITOCHONDRIAL"/>
    <property type="match status" value="1"/>
</dbReference>
<dbReference type="InterPro" id="IPR011701">
    <property type="entry name" value="MFS"/>
</dbReference>
<keyword evidence="6" id="KW-0443">Lipid metabolism</keyword>
<dbReference type="InterPro" id="IPR020843">
    <property type="entry name" value="ER"/>
</dbReference>
<keyword evidence="3" id="KW-0276">Fatty acid metabolism</keyword>
<evidence type="ECO:0000256" key="10">
    <source>
        <dbReference type="SAM" id="Phobius"/>
    </source>
</evidence>
<gene>
    <name evidence="12" type="ORF">HK099_005744</name>
</gene>
<evidence type="ECO:0000256" key="8">
    <source>
        <dbReference type="ARBA" id="ARBA00038963"/>
    </source>
</evidence>
<feature type="transmembrane region" description="Helical" evidence="10">
    <location>
        <begin position="363"/>
        <end position="385"/>
    </location>
</feature>
<dbReference type="Gene3D" id="1.20.1250.20">
    <property type="entry name" value="MFS general substrate transporter like domains"/>
    <property type="match status" value="1"/>
</dbReference>
<dbReference type="EMBL" id="JADGJW010000462">
    <property type="protein sequence ID" value="KAJ3216758.1"/>
    <property type="molecule type" value="Genomic_DNA"/>
</dbReference>
<dbReference type="EC" id="1.3.1.104" evidence="8"/>
<keyword evidence="10" id="KW-0472">Membrane</keyword>
<dbReference type="AlphaFoldDB" id="A0AAD5U3A4"/>
<protein>
    <recommendedName>
        <fullName evidence="8">enoyl-[acyl-carrier-protein] reductase</fullName>
        <ecNumber evidence="8">1.3.1.104</ecNumber>
    </recommendedName>
</protein>
<keyword evidence="5" id="KW-0560">Oxidoreductase</keyword>
<dbReference type="InterPro" id="IPR036259">
    <property type="entry name" value="MFS_trans_sf"/>
</dbReference>
<keyword evidence="10" id="KW-0812">Transmembrane</keyword>
<comment type="subcellular location">
    <subcellularLocation>
        <location evidence="1">Membrane</location>
        <topology evidence="1">Multi-pass membrane protein</topology>
    </subcellularLocation>
</comment>
<dbReference type="Proteomes" id="UP001211065">
    <property type="component" value="Unassembled WGS sequence"/>
</dbReference>
<dbReference type="Gene3D" id="3.40.50.720">
    <property type="entry name" value="NAD(P)-binding Rossmann-like Domain"/>
    <property type="match status" value="1"/>
</dbReference>
<dbReference type="PANTHER" id="PTHR43981">
    <property type="entry name" value="ENOYL-[ACYL-CARRIER-PROTEIN] REDUCTASE, MITOCHONDRIAL"/>
    <property type="match status" value="1"/>
</dbReference>